<gene>
    <name evidence="1" type="ORF">MS5N3_08240</name>
</gene>
<sequence length="109" mass="11754">MVGVAMTDENVTHLVRRPEWHAPGIAQIKQKTAGLMQKPELQQRVTANTVHEGRDYGPCTHCHLRIAGNAGQGAQLDADLDSTIALLLAAHGVSRLMNYSVSGICAKLE</sequence>
<reference evidence="1 2" key="1">
    <citation type="journal article" date="2019" name="J. Gen. Appl. Microbiol.">
        <title>Aerobic degradation of cis-dichloroethene by the marine bacterium Marinobacter salsuginis strain 5N-3.</title>
        <authorList>
            <person name="Inoue Y."/>
            <person name="Fukunaga Y."/>
            <person name="Katsumata H."/>
            <person name="Ohji S."/>
            <person name="Hosoyama A."/>
            <person name="Mori K."/>
            <person name="Ando K."/>
        </authorList>
    </citation>
    <scope>NUCLEOTIDE SEQUENCE [LARGE SCALE GENOMIC DNA]</scope>
    <source>
        <strain evidence="1 2">5N-3</strain>
    </source>
</reference>
<dbReference type="EMBL" id="BGZH01000001">
    <property type="protein sequence ID" value="GBO83373.1"/>
    <property type="molecule type" value="Genomic_DNA"/>
</dbReference>
<evidence type="ECO:0000313" key="2">
    <source>
        <dbReference type="Proteomes" id="UP000340077"/>
    </source>
</evidence>
<comment type="caution">
    <text evidence="1">The sequence shown here is derived from an EMBL/GenBank/DDBJ whole genome shotgun (WGS) entry which is preliminary data.</text>
</comment>
<protein>
    <submittedName>
        <fullName evidence="1">Uncharacterized protein</fullName>
    </submittedName>
</protein>
<evidence type="ECO:0000313" key="1">
    <source>
        <dbReference type="EMBL" id="GBO83373.1"/>
    </source>
</evidence>
<organism evidence="1 2">
    <name type="scientific">Marinobacter salsuginis</name>
    <dbReference type="NCBI Taxonomy" id="418719"/>
    <lineage>
        <taxon>Bacteria</taxon>
        <taxon>Pseudomonadati</taxon>
        <taxon>Pseudomonadota</taxon>
        <taxon>Gammaproteobacteria</taxon>
        <taxon>Pseudomonadales</taxon>
        <taxon>Marinobacteraceae</taxon>
        <taxon>Marinobacter</taxon>
    </lineage>
</organism>
<accession>A0A5M3PKD4</accession>
<name>A0A5M3PKD4_9GAMM</name>
<dbReference type="Proteomes" id="UP000340077">
    <property type="component" value="Unassembled WGS sequence"/>
</dbReference>
<proteinExistence type="predicted"/>
<keyword evidence="2" id="KW-1185">Reference proteome</keyword>
<dbReference type="AlphaFoldDB" id="A0A5M3PKD4"/>